<comment type="caution">
    <text evidence="10">Lacks conserved residue(s) required for the propagation of feature annotation.</text>
</comment>
<keyword evidence="15" id="KW-1185">Reference proteome</keyword>
<dbReference type="HAMAP" id="MF_00185">
    <property type="entry name" value="IPP_trans"/>
    <property type="match status" value="1"/>
</dbReference>
<evidence type="ECO:0000256" key="1">
    <source>
        <dbReference type="ARBA" id="ARBA00001946"/>
    </source>
</evidence>
<evidence type="ECO:0000256" key="10">
    <source>
        <dbReference type="HAMAP-Rule" id="MF_00185"/>
    </source>
</evidence>
<feature type="site" description="Interaction with substrate tRNA" evidence="10">
    <location>
        <position position="111"/>
    </location>
</feature>
<feature type="region of interest" description="Interaction with substrate tRNA" evidence="10">
    <location>
        <begin position="45"/>
        <end position="48"/>
    </location>
</feature>
<comment type="subunit">
    <text evidence="10">Monomer.</text>
</comment>
<feature type="binding site" evidence="10">
    <location>
        <begin position="22"/>
        <end position="27"/>
    </location>
    <ligand>
        <name>substrate</name>
    </ligand>
</feature>
<dbReference type="RefSeq" id="WP_258331698.1">
    <property type="nucleotide sequence ID" value="NZ_JAPTHE010000007.1"/>
</dbReference>
<evidence type="ECO:0000256" key="12">
    <source>
        <dbReference type="RuleBase" id="RU003784"/>
    </source>
</evidence>
<name>A0A9J6RMY6_9GAMM</name>
<feature type="binding site" evidence="10">
    <location>
        <begin position="20"/>
        <end position="27"/>
    </location>
    <ligand>
        <name>ATP</name>
        <dbReference type="ChEBI" id="CHEBI:30616"/>
    </ligand>
</feature>
<evidence type="ECO:0000313" key="15">
    <source>
        <dbReference type="Proteomes" id="UP001069090"/>
    </source>
</evidence>
<feature type="site" description="Interaction with substrate tRNA" evidence="10">
    <location>
        <position position="133"/>
    </location>
</feature>
<feature type="region of interest" description="Interaction with substrate tRNA" evidence="10">
    <location>
        <begin position="169"/>
        <end position="173"/>
    </location>
</feature>
<keyword evidence="4 10" id="KW-0808">Transferase</keyword>
<dbReference type="Pfam" id="PF01715">
    <property type="entry name" value="IPPT"/>
    <property type="match status" value="1"/>
</dbReference>
<dbReference type="PANTHER" id="PTHR11088">
    <property type="entry name" value="TRNA DIMETHYLALLYLTRANSFERASE"/>
    <property type="match status" value="1"/>
</dbReference>
<dbReference type="GO" id="GO:0006400">
    <property type="term" value="P:tRNA modification"/>
    <property type="evidence" value="ECO:0007669"/>
    <property type="project" value="TreeGrafter"/>
</dbReference>
<evidence type="ECO:0000256" key="6">
    <source>
        <dbReference type="ARBA" id="ARBA00022741"/>
    </source>
</evidence>
<keyword evidence="8 10" id="KW-0460">Magnesium</keyword>
<dbReference type="GO" id="GO:0052381">
    <property type="term" value="F:tRNA dimethylallyltransferase activity"/>
    <property type="evidence" value="ECO:0007669"/>
    <property type="project" value="UniProtKB-UniRule"/>
</dbReference>
<evidence type="ECO:0000256" key="5">
    <source>
        <dbReference type="ARBA" id="ARBA00022694"/>
    </source>
</evidence>
<sequence length="343" mass="38353">MSYNAPMSDSQLPPAIFLMGPTASGKTDLAIALCQQLPCEIISVDSALVYKGLDIGSAKPSAQEQALAPHRLIDVRDPAQAYSAAEFRADALGEMQAISRRGRIPLLVGGTMLYFKTLLEGIADMPETDLALRAQIEAEAELKGWPALHAELAEVDPASAARIHPNHSQRIERALNIYRSCGQTMTELHQQQASEAQQQFPYELIQLAIAPLDRAVLHRRIAQRFQKMMEQGFIDEVRALRARGDLHLDLPSMRAVGYRQAWEYLDGLWTEEEMVERGIIATRQLAKRQFTWLRNWPDLNWIHTDAENRLLLSPETAMAAAGLEGQKPIALAIKYLDKISHSR</sequence>
<proteinExistence type="inferred from homology"/>
<comment type="cofactor">
    <cofactor evidence="1 10">
        <name>Mg(2+)</name>
        <dbReference type="ChEBI" id="CHEBI:18420"/>
    </cofactor>
</comment>
<evidence type="ECO:0000256" key="8">
    <source>
        <dbReference type="ARBA" id="ARBA00022842"/>
    </source>
</evidence>
<evidence type="ECO:0000256" key="13">
    <source>
        <dbReference type="RuleBase" id="RU003785"/>
    </source>
</evidence>
<comment type="function">
    <text evidence="2 10 12">Catalyzes the transfer of a dimethylallyl group onto the adenine at position 37 in tRNAs that read codons beginning with uridine, leading to the formation of N6-(dimethylallyl)adenosine (i(6)A).</text>
</comment>
<dbReference type="EMBL" id="JAPTGG010000007">
    <property type="protein sequence ID" value="MCZ0865552.1"/>
    <property type="molecule type" value="Genomic_DNA"/>
</dbReference>
<dbReference type="Gene3D" id="1.10.20.140">
    <property type="match status" value="1"/>
</dbReference>
<evidence type="ECO:0000256" key="11">
    <source>
        <dbReference type="RuleBase" id="RU003783"/>
    </source>
</evidence>
<accession>A0A9J6RMY6</accession>
<evidence type="ECO:0000256" key="9">
    <source>
        <dbReference type="ARBA" id="ARBA00049563"/>
    </source>
</evidence>
<dbReference type="FunFam" id="1.10.20.140:FF:000001">
    <property type="entry name" value="tRNA dimethylallyltransferase"/>
    <property type="match status" value="1"/>
</dbReference>
<comment type="caution">
    <text evidence="14">The sequence shown here is derived from an EMBL/GenBank/DDBJ whole genome shotgun (WGS) entry which is preliminary data.</text>
</comment>
<dbReference type="InterPro" id="IPR018022">
    <property type="entry name" value="IPT"/>
</dbReference>
<evidence type="ECO:0000256" key="2">
    <source>
        <dbReference type="ARBA" id="ARBA00003213"/>
    </source>
</evidence>
<dbReference type="InterPro" id="IPR027417">
    <property type="entry name" value="P-loop_NTPase"/>
</dbReference>
<dbReference type="AlphaFoldDB" id="A0A9J6RMY6"/>
<gene>
    <name evidence="10 14" type="primary">miaA</name>
    <name evidence="14" type="ORF">O0V09_10090</name>
</gene>
<evidence type="ECO:0000256" key="7">
    <source>
        <dbReference type="ARBA" id="ARBA00022840"/>
    </source>
</evidence>
<evidence type="ECO:0000313" key="14">
    <source>
        <dbReference type="EMBL" id="MCZ0865552.1"/>
    </source>
</evidence>
<dbReference type="NCBIfam" id="TIGR00174">
    <property type="entry name" value="miaA"/>
    <property type="match status" value="1"/>
</dbReference>
<reference evidence="14 15" key="1">
    <citation type="submission" date="2022-12" db="EMBL/GenBank/DDBJ databases">
        <title>Dasania phycosphaerae sp. nov., isolated from particulate material of the south coast of Korea.</title>
        <authorList>
            <person name="Jiang Y."/>
        </authorList>
    </citation>
    <scope>NUCLEOTIDE SEQUENCE [LARGE SCALE GENOMIC DNA]</scope>
    <source>
        <strain evidence="14 15">GY-19</strain>
    </source>
</reference>
<dbReference type="SUPFAM" id="SSF52540">
    <property type="entry name" value="P-loop containing nucleoside triphosphate hydrolases"/>
    <property type="match status" value="1"/>
</dbReference>
<dbReference type="InterPro" id="IPR039657">
    <property type="entry name" value="Dimethylallyltransferase"/>
</dbReference>
<keyword evidence="7 10" id="KW-0067">ATP-binding</keyword>
<organism evidence="14 15">
    <name type="scientific">Dasania phycosphaerae</name>
    <dbReference type="NCBI Taxonomy" id="2950436"/>
    <lineage>
        <taxon>Bacteria</taxon>
        <taxon>Pseudomonadati</taxon>
        <taxon>Pseudomonadota</taxon>
        <taxon>Gammaproteobacteria</taxon>
        <taxon>Cellvibrionales</taxon>
        <taxon>Spongiibacteraceae</taxon>
        <taxon>Dasania</taxon>
    </lineage>
</organism>
<dbReference type="Proteomes" id="UP001069090">
    <property type="component" value="Unassembled WGS sequence"/>
</dbReference>
<evidence type="ECO:0000256" key="3">
    <source>
        <dbReference type="ARBA" id="ARBA00005842"/>
    </source>
</evidence>
<comment type="catalytic activity">
    <reaction evidence="9 10 11">
        <text>adenosine(37) in tRNA + dimethylallyl diphosphate = N(6)-dimethylallyladenosine(37) in tRNA + diphosphate</text>
        <dbReference type="Rhea" id="RHEA:26482"/>
        <dbReference type="Rhea" id="RHEA-COMP:10162"/>
        <dbReference type="Rhea" id="RHEA-COMP:10375"/>
        <dbReference type="ChEBI" id="CHEBI:33019"/>
        <dbReference type="ChEBI" id="CHEBI:57623"/>
        <dbReference type="ChEBI" id="CHEBI:74411"/>
        <dbReference type="ChEBI" id="CHEBI:74415"/>
        <dbReference type="EC" id="2.5.1.75"/>
    </reaction>
</comment>
<protein>
    <recommendedName>
        <fullName evidence="10">tRNA dimethylallyltransferase</fullName>
        <ecNumber evidence="10">2.5.1.75</ecNumber>
    </recommendedName>
    <alternativeName>
        <fullName evidence="10">Dimethylallyl diphosphate:tRNA dimethylallyltransferase</fullName>
        <shortName evidence="10">DMAPP:tRNA dimethylallyltransferase</shortName>
        <shortName evidence="10">DMATase</shortName>
    </alternativeName>
    <alternativeName>
        <fullName evidence="10">Isopentenyl-diphosphate:tRNA isopentenyltransferase</fullName>
        <shortName evidence="10">IPP transferase</shortName>
        <shortName evidence="10">IPPT</shortName>
        <shortName evidence="10">IPTase</shortName>
    </alternativeName>
</protein>
<keyword evidence="6 10" id="KW-0547">Nucleotide-binding</keyword>
<keyword evidence="5 10" id="KW-0819">tRNA processing</keyword>
<dbReference type="PANTHER" id="PTHR11088:SF60">
    <property type="entry name" value="TRNA DIMETHYLALLYLTRANSFERASE"/>
    <property type="match status" value="1"/>
</dbReference>
<comment type="similarity">
    <text evidence="3 10 13">Belongs to the IPP transferase family.</text>
</comment>
<dbReference type="GO" id="GO:0005524">
    <property type="term" value="F:ATP binding"/>
    <property type="evidence" value="ECO:0007669"/>
    <property type="project" value="UniProtKB-UniRule"/>
</dbReference>
<dbReference type="Gene3D" id="3.40.50.300">
    <property type="entry name" value="P-loop containing nucleotide triphosphate hydrolases"/>
    <property type="match status" value="1"/>
</dbReference>
<dbReference type="EC" id="2.5.1.75" evidence="10"/>
<evidence type="ECO:0000256" key="4">
    <source>
        <dbReference type="ARBA" id="ARBA00022679"/>
    </source>
</evidence>